<dbReference type="EMBL" id="CAJJDP010000028">
    <property type="protein sequence ID" value="CAD8153721.1"/>
    <property type="molecule type" value="Genomic_DNA"/>
</dbReference>
<comment type="caution">
    <text evidence="1">The sequence shown here is derived from an EMBL/GenBank/DDBJ whole genome shotgun (WGS) entry which is preliminary data.</text>
</comment>
<reference evidence="1" key="1">
    <citation type="submission" date="2021-01" db="EMBL/GenBank/DDBJ databases">
        <authorList>
            <consortium name="Genoscope - CEA"/>
            <person name="William W."/>
        </authorList>
    </citation>
    <scope>NUCLEOTIDE SEQUENCE</scope>
</reference>
<protein>
    <submittedName>
        <fullName evidence="1">Uncharacterized protein</fullName>
    </submittedName>
</protein>
<dbReference type="OrthoDB" id="4418812at2759"/>
<proteinExistence type="predicted"/>
<evidence type="ECO:0000313" key="1">
    <source>
        <dbReference type="EMBL" id="CAD8153721.1"/>
    </source>
</evidence>
<dbReference type="AlphaFoldDB" id="A0A8S1THV1"/>
<organism evidence="1 2">
    <name type="scientific">Paramecium octaurelia</name>
    <dbReference type="NCBI Taxonomy" id="43137"/>
    <lineage>
        <taxon>Eukaryota</taxon>
        <taxon>Sar</taxon>
        <taxon>Alveolata</taxon>
        <taxon>Ciliophora</taxon>
        <taxon>Intramacronucleata</taxon>
        <taxon>Oligohymenophorea</taxon>
        <taxon>Peniculida</taxon>
        <taxon>Parameciidae</taxon>
        <taxon>Paramecium</taxon>
    </lineage>
</organism>
<dbReference type="Proteomes" id="UP000683925">
    <property type="component" value="Unassembled WGS sequence"/>
</dbReference>
<keyword evidence="2" id="KW-1185">Reference proteome</keyword>
<accession>A0A8S1THV1</accession>
<sequence>MIQQNCNKTYSISDNILTIRWSDSLFNLYLLKDENQNQVKHFCKKYNLSVVDNDYFQSLPEKGGMDSFFSISLRKIEYEYNNMMLILNSKMISQILMET</sequence>
<name>A0A8S1THV1_PAROT</name>
<evidence type="ECO:0000313" key="2">
    <source>
        <dbReference type="Proteomes" id="UP000683925"/>
    </source>
</evidence>
<gene>
    <name evidence="1" type="ORF">POCTA_138.1.T0280161</name>
</gene>